<keyword evidence="4 9" id="KW-0805">Transcription regulation</keyword>
<evidence type="ECO:0000256" key="7">
    <source>
        <dbReference type="ARBA" id="ARBA00023242"/>
    </source>
</evidence>
<evidence type="ECO:0000256" key="8">
    <source>
        <dbReference type="ARBA" id="ARBA00032015"/>
    </source>
</evidence>
<organism evidence="12 13">
    <name type="scientific">Elsinoe ampelina</name>
    <dbReference type="NCBI Taxonomy" id="302913"/>
    <lineage>
        <taxon>Eukaryota</taxon>
        <taxon>Fungi</taxon>
        <taxon>Dikarya</taxon>
        <taxon>Ascomycota</taxon>
        <taxon>Pezizomycotina</taxon>
        <taxon>Dothideomycetes</taxon>
        <taxon>Dothideomycetidae</taxon>
        <taxon>Myriangiales</taxon>
        <taxon>Elsinoaceae</taxon>
        <taxon>Elsinoe</taxon>
    </lineage>
</organism>
<evidence type="ECO:0000256" key="6">
    <source>
        <dbReference type="ARBA" id="ARBA00023163"/>
    </source>
</evidence>
<name>A0A6A6GC68_9PEZI</name>
<dbReference type="PANTHER" id="PTHR13224">
    <property type="entry name" value="THYROID HORMONE RECEPTOR-ASSOCIATED PROTEIN-RELATED"/>
    <property type="match status" value="1"/>
</dbReference>
<keyword evidence="6 9" id="KW-0804">Transcription</keyword>
<dbReference type="Pfam" id="PF11635">
    <property type="entry name" value="Med16_N"/>
    <property type="match status" value="1"/>
</dbReference>
<dbReference type="InterPro" id="IPR048339">
    <property type="entry name" value="Mediator_Med16_C"/>
</dbReference>
<protein>
    <recommendedName>
        <fullName evidence="3 9">Mediator of RNA polymerase II transcription subunit 16</fullName>
    </recommendedName>
    <alternativeName>
        <fullName evidence="8 9">Mediator complex subunit 16</fullName>
    </alternativeName>
</protein>
<dbReference type="AlphaFoldDB" id="A0A6A6GC68"/>
<dbReference type="Pfam" id="PF20719">
    <property type="entry name" value="Med16_C"/>
    <property type="match status" value="1"/>
</dbReference>
<dbReference type="InterPro" id="IPR048338">
    <property type="entry name" value="Mediator_Med16"/>
</dbReference>
<keyword evidence="7 9" id="KW-0539">Nucleus</keyword>
<keyword evidence="13" id="KW-1185">Reference proteome</keyword>
<dbReference type="Proteomes" id="UP000799538">
    <property type="component" value="Unassembled WGS sequence"/>
</dbReference>
<sequence>MPYMDDAMLDLFGEDAVNDGLAALQVQDPENPAVLQRLDQLQRSGCCQRLTWSKNATLAYISADGRTINFRLVVRDPGTLEWAFTNDSPAPITAQDDVLFVHVQWSSVGLDLVALDQYGRPHLYQLAFALDRVQPHTLSLPAPMDDLNTVVGLHWLPVHTIQFRPPHHSIGTRQGDEWSNKMGATNIDWPHHLIDGKSAFLMLTESHILKLYYQQDFGPWSEATASLWESGGTEEILTHAAFSDENKYLHLVTYSSRGSLSLYKVTIDWSSSQSKDPTRPPFQIVQAQLRVDYLCGLETIITQPTPATGLDIQQALYRSRLTNLSILPPSPLMDSRHSQIQATFSYAGDPYNPQNPSTSCSALLRWDITTEEPELLDVFKTFKSGNAKLAPEAVTVIKRLPDVCMPKIILHTATVLSEPYIALATSDGSIDFHSRTDLQVLNPDNDDTKASSYAQTGFAFMPTEKYCDVALTPDASVAAALTNDGRVILKIMEYLPGWDNSDTPDYRTQAALCTIARSVATLAGLVISADEPFALLPPSLPKAHRHFLIKQIYRMLQRPFDFTLEENRKMSGRILRDSVLAKTLSTHLFASYTQDHALDLPGKVVWISLNLRLIASSIAATVTPKDPSKADAVIALGPSVKWCIDLCVHILDDLAETTKHSSNPIPYSTLTRVLARTGSPTILLLLSSTPRALLRMTLELLKMYFPKMAQCTPTSIHQRVAIQELMTYSRTLPVKLPHLESVLAEVDSGVRQAYNSAKLPPSGRVDSELRMLVEGEVPEPLQVVVEHVFSPKIAGKVVESIDRGALWGWDTSGLGIRDGVGVARKAQGRMDVVRKTQVAEGTRVRVCKRCGSLMEDVWVGTERQGLPAWLQHAQRNCVCLGYWMVEA</sequence>
<dbReference type="EMBL" id="ML992507">
    <property type="protein sequence ID" value="KAF2223153.1"/>
    <property type="molecule type" value="Genomic_DNA"/>
</dbReference>
<comment type="subcellular location">
    <subcellularLocation>
        <location evidence="1 9">Nucleus</location>
    </subcellularLocation>
</comment>
<dbReference type="OrthoDB" id="4139168at2759"/>
<dbReference type="GO" id="GO:0045893">
    <property type="term" value="P:positive regulation of DNA-templated transcription"/>
    <property type="evidence" value="ECO:0007669"/>
    <property type="project" value="TreeGrafter"/>
</dbReference>
<evidence type="ECO:0000256" key="5">
    <source>
        <dbReference type="ARBA" id="ARBA00023159"/>
    </source>
</evidence>
<feature type="domain" description="Mediator complex subunit Med16 N-terminal" evidence="10">
    <location>
        <begin position="144"/>
        <end position="461"/>
    </location>
</feature>
<comment type="similarity">
    <text evidence="2 9">Belongs to the Mediator complex subunit 16 family.</text>
</comment>
<evidence type="ECO:0000259" key="11">
    <source>
        <dbReference type="Pfam" id="PF20719"/>
    </source>
</evidence>
<evidence type="ECO:0000313" key="12">
    <source>
        <dbReference type="EMBL" id="KAF2223153.1"/>
    </source>
</evidence>
<keyword evidence="5 9" id="KW-0010">Activator</keyword>
<evidence type="ECO:0000256" key="3">
    <source>
        <dbReference type="ARBA" id="ARBA00019614"/>
    </source>
</evidence>
<gene>
    <name evidence="9" type="primary">MED16</name>
    <name evidence="12" type="ORF">BDZ85DRAFT_319425</name>
</gene>
<accession>A0A6A6GC68</accession>
<dbReference type="InterPro" id="IPR021665">
    <property type="entry name" value="Mediator_Med16_N"/>
</dbReference>
<evidence type="ECO:0000313" key="13">
    <source>
        <dbReference type="Proteomes" id="UP000799538"/>
    </source>
</evidence>
<feature type="domain" description="Mediator complex subunit 16 C-terminal" evidence="11">
    <location>
        <begin position="825"/>
        <end position="884"/>
    </location>
</feature>
<proteinExistence type="inferred from homology"/>
<evidence type="ECO:0000256" key="2">
    <source>
        <dbReference type="ARBA" id="ARBA00006543"/>
    </source>
</evidence>
<evidence type="ECO:0000256" key="9">
    <source>
        <dbReference type="RuleBase" id="RU364149"/>
    </source>
</evidence>
<evidence type="ECO:0000256" key="1">
    <source>
        <dbReference type="ARBA" id="ARBA00004123"/>
    </source>
</evidence>
<dbReference type="GO" id="GO:0016592">
    <property type="term" value="C:mediator complex"/>
    <property type="evidence" value="ECO:0007669"/>
    <property type="project" value="InterPro"/>
</dbReference>
<dbReference type="PANTHER" id="PTHR13224:SF6">
    <property type="entry name" value="MEDIATOR OF RNA POLYMERASE II TRANSCRIPTION SUBUNIT 16"/>
    <property type="match status" value="1"/>
</dbReference>
<comment type="function">
    <text evidence="9">Component of the Mediator complex, a coactivator involved in the regulated transcription of nearly all RNA polymerase II-dependent genes. Mediator functions as a bridge to convey information from gene-specific regulatory proteins to the basal RNA polymerase II transcription machinery. Mediator is recruited to promoters by direct interactions with regulatory proteins and serves as a scaffold for the assembly of a functional preinitiation complex with RNA polymerase II and the general transcription factors.</text>
</comment>
<reference evidence="13" key="1">
    <citation type="journal article" date="2020" name="Stud. Mycol.">
        <title>101 Dothideomycetes genomes: A test case for predicting lifestyles and emergence of pathogens.</title>
        <authorList>
            <person name="Haridas S."/>
            <person name="Albert R."/>
            <person name="Binder M."/>
            <person name="Bloem J."/>
            <person name="LaButti K."/>
            <person name="Salamov A."/>
            <person name="Andreopoulos B."/>
            <person name="Baker S."/>
            <person name="Barry K."/>
            <person name="Bills G."/>
            <person name="Bluhm B."/>
            <person name="Cannon C."/>
            <person name="Castanera R."/>
            <person name="Culley D."/>
            <person name="Daum C."/>
            <person name="Ezra D."/>
            <person name="Gonzalez J."/>
            <person name="Henrissat B."/>
            <person name="Kuo A."/>
            <person name="Liang C."/>
            <person name="Lipzen A."/>
            <person name="Lutzoni F."/>
            <person name="Magnuson J."/>
            <person name="Mondo S."/>
            <person name="Nolan M."/>
            <person name="Ohm R."/>
            <person name="Pangilinan J."/>
            <person name="Park H.-J."/>
            <person name="Ramirez L."/>
            <person name="Alfaro M."/>
            <person name="Sun H."/>
            <person name="Tritt A."/>
            <person name="Yoshinaga Y."/>
            <person name="Zwiers L.-H."/>
            <person name="Turgeon B."/>
            <person name="Goodwin S."/>
            <person name="Spatafora J."/>
            <person name="Crous P."/>
            <person name="Grigoriev I."/>
        </authorList>
    </citation>
    <scope>NUCLEOTIDE SEQUENCE [LARGE SCALE GENOMIC DNA]</scope>
    <source>
        <strain evidence="13">CECT 20119</strain>
    </source>
</reference>
<comment type="subunit">
    <text evidence="9">Component of the Mediator complex.</text>
</comment>
<evidence type="ECO:0000259" key="10">
    <source>
        <dbReference type="Pfam" id="PF11635"/>
    </source>
</evidence>
<evidence type="ECO:0000256" key="4">
    <source>
        <dbReference type="ARBA" id="ARBA00023015"/>
    </source>
</evidence>